<dbReference type="SUPFAM" id="SSF48371">
    <property type="entry name" value="ARM repeat"/>
    <property type="match status" value="1"/>
</dbReference>
<evidence type="ECO:0000259" key="3">
    <source>
        <dbReference type="Pfam" id="PF24181"/>
    </source>
</evidence>
<protein>
    <submittedName>
        <fullName evidence="4">TEL2-interacting protein 1</fullName>
    </submittedName>
</protein>
<dbReference type="InterPro" id="IPR016024">
    <property type="entry name" value="ARM-type_fold"/>
</dbReference>
<dbReference type="Pfam" id="PF21547">
    <property type="entry name" value="TTI1"/>
    <property type="match status" value="1"/>
</dbReference>
<dbReference type="EMBL" id="JANBPY010000287">
    <property type="protein sequence ID" value="KAJ1967752.1"/>
    <property type="molecule type" value="Genomic_DNA"/>
</dbReference>
<feature type="compositionally biased region" description="Polar residues" evidence="1">
    <location>
        <begin position="920"/>
        <end position="934"/>
    </location>
</feature>
<dbReference type="Gene3D" id="1.25.10.10">
    <property type="entry name" value="Leucine-rich Repeat Variant"/>
    <property type="match status" value="2"/>
</dbReference>
<evidence type="ECO:0000259" key="2">
    <source>
        <dbReference type="Pfam" id="PF24173"/>
    </source>
</evidence>
<dbReference type="InterPro" id="IPR052587">
    <property type="entry name" value="TELO2-interacting_protein_1"/>
</dbReference>
<organism evidence="4 5">
    <name type="scientific">Dispira parvispora</name>
    <dbReference type="NCBI Taxonomy" id="1520584"/>
    <lineage>
        <taxon>Eukaryota</taxon>
        <taxon>Fungi</taxon>
        <taxon>Fungi incertae sedis</taxon>
        <taxon>Zoopagomycota</taxon>
        <taxon>Kickxellomycotina</taxon>
        <taxon>Dimargaritomycetes</taxon>
        <taxon>Dimargaritales</taxon>
        <taxon>Dimargaritaceae</taxon>
        <taxon>Dispira</taxon>
    </lineage>
</organism>
<proteinExistence type="predicted"/>
<feature type="domain" description="TTI1 N-terminal TPR" evidence="2">
    <location>
        <begin position="241"/>
        <end position="439"/>
    </location>
</feature>
<name>A0A9W8E4N9_9FUNG</name>
<keyword evidence="5" id="KW-1185">Reference proteome</keyword>
<dbReference type="OrthoDB" id="49511at2759"/>
<dbReference type="PANTHER" id="PTHR18460:SF3">
    <property type="entry name" value="TELO2-INTERACTING PROTEIN 1 HOMOLOG"/>
    <property type="match status" value="1"/>
</dbReference>
<evidence type="ECO:0000313" key="5">
    <source>
        <dbReference type="Proteomes" id="UP001150925"/>
    </source>
</evidence>
<feature type="compositionally biased region" description="Low complexity" evidence="1">
    <location>
        <begin position="982"/>
        <end position="991"/>
    </location>
</feature>
<evidence type="ECO:0000256" key="1">
    <source>
        <dbReference type="SAM" id="MobiDB-lite"/>
    </source>
</evidence>
<dbReference type="GO" id="GO:0005737">
    <property type="term" value="C:cytoplasm"/>
    <property type="evidence" value="ECO:0007669"/>
    <property type="project" value="TreeGrafter"/>
</dbReference>
<evidence type="ECO:0000313" key="4">
    <source>
        <dbReference type="EMBL" id="KAJ1967752.1"/>
    </source>
</evidence>
<dbReference type="InterPro" id="IPR057567">
    <property type="entry name" value="TPR_TTI1_C"/>
</dbReference>
<gene>
    <name evidence="4" type="primary">TTI1</name>
    <name evidence="4" type="ORF">IWQ62_001658</name>
</gene>
<dbReference type="InterPro" id="IPR049362">
    <property type="entry name" value="TTI1_rpt"/>
</dbReference>
<accession>A0A9W8E4N9</accession>
<feature type="region of interest" description="Disordered" evidence="1">
    <location>
        <begin position="957"/>
        <end position="1000"/>
    </location>
</feature>
<sequence>MDNTLQLLRATDTLYQEYTERITQFTSQFQALKQRFGPVLPVDQQLLTTATVNELLTAISRLITQYVQLLQFTTRQPSLGSHAAEGSERINSIAADIEERKLPRLLSATETFLQTIESGLLHNVCYRAMLTALVSLLCNRQRPPSQAGVNAMPAAQAPLLREQPSAGLTRATLQLVEKVYRCTGRLLELGMGPTKKPANMTPAGESAQQFILPLQQPKTMELFFLLLHQSLATLNGPDHPTLHLACASQLHYVVATVFSNRADLLINFLPGVLSCICKLLQKHVVVTGSSRFLALLVNIVRDMVVPIFEDRANQTHMEAQQLTWETLHTKAVTMDTAIDQEDPSRGDSSTKTTTSPTPTSQRPSARPKLLAKDTTWWKQALPNVNRCIKLVLPLRAHAHWRVREAVAALLTRLLVTCPLTLHDALADLLESALVLVHDDYPSVQTICQQGLQDLRVCCQQNSAVRQVVYEELVLALQRVTLDNTLSPDSSSQESPTEPNFTDHYTRATAAGALQYMRLVTGFTDLLDTEARDRVQFQVQSGCQHVIEAIPLDTSLKFTTTPGVQLVVNTMDPAGSFSQVSDKPLAQVAQSIQKSSGNAQSWVDKTVIQGYREAQNFIAALRRYTDYLVATQLAMVIELLNSLGDQLTTVATSGLTERNISGGTMGIVPLQTMYFINQCLRALVDRQTDDHERKQTLGRLYPSLVKLVGVYEKYSSYSIDKEEGQLDTLPIGVDSGTVFDTSAKGSSLAMLTDCLVFQGQGLVGQIFGSAFRPQLANTLFPLLLGLATAPPVVQEQAGLTLVELGQACGYETMGNLVVDNVDYIMHGFSQRMHLALPRPAWFFVLRQAVVMAGPLIVPLMDDVLEDLLDLLETWNDAAPITLAIWRVIEAVTQVLDGSFAPATVQKLLHTKPPTPLVEASGSDQPTDSTGSSSIPSTHCLSLKLKEIVRKSTSELSQVRYHSTDDTLDHSLNPSADISPLDNPQSPESTSPTEESEGETNEVVLSPAQNLAYKIALFTPHFLTGSVPQVRITTLSALAHTLTVTHGTPEFLALIHRVWPDAVSRLRDSEPEVVAMSAHLIRVMCHLCGDFLRRRFVDDVWPVWQQFLTDILQRHVQPTMYVHLLSSDVQSACILVLQALADVARFIPLQIPLATSLILRVLPYLASRLHPNVRASAEYVLISLVPSHADLVWLILQETCQTTKPAARSHPDQVKKVSFTTSEPIMDLATIVRQRPVPGWSPRLGSVEVARQKLLRIAV</sequence>
<dbReference type="AlphaFoldDB" id="A0A9W8E4N9"/>
<feature type="region of interest" description="Disordered" evidence="1">
    <location>
        <begin position="337"/>
        <end position="368"/>
    </location>
</feature>
<reference evidence="4" key="1">
    <citation type="submission" date="2022-07" db="EMBL/GenBank/DDBJ databases">
        <title>Phylogenomic reconstructions and comparative analyses of Kickxellomycotina fungi.</title>
        <authorList>
            <person name="Reynolds N.K."/>
            <person name="Stajich J.E."/>
            <person name="Barry K."/>
            <person name="Grigoriev I.V."/>
            <person name="Crous P."/>
            <person name="Smith M.E."/>
        </authorList>
    </citation>
    <scope>NUCLEOTIDE SEQUENCE</scope>
    <source>
        <strain evidence="4">RSA 1196</strain>
    </source>
</reference>
<dbReference type="Pfam" id="PF24181">
    <property type="entry name" value="TPR_TTI1_C"/>
    <property type="match status" value="1"/>
</dbReference>
<feature type="domain" description="TTI1 C-terminal TPR" evidence="3">
    <location>
        <begin position="959"/>
        <end position="1191"/>
    </location>
</feature>
<dbReference type="PANTHER" id="PTHR18460">
    <property type="entry name" value="TEL2 INTERACTING PROTEIN 1 TTI1 FAMILY MEMBER"/>
    <property type="match status" value="1"/>
</dbReference>
<feature type="compositionally biased region" description="Low complexity" evidence="1">
    <location>
        <begin position="349"/>
        <end position="364"/>
    </location>
</feature>
<comment type="caution">
    <text evidence="4">The sequence shown here is derived from an EMBL/GenBank/DDBJ whole genome shotgun (WGS) entry which is preliminary data.</text>
</comment>
<dbReference type="InterPro" id="IPR057566">
    <property type="entry name" value="TPR_TTI1_N"/>
</dbReference>
<dbReference type="Pfam" id="PF24173">
    <property type="entry name" value="TPR_TTI1_N"/>
    <property type="match status" value="1"/>
</dbReference>
<feature type="region of interest" description="Disordered" evidence="1">
    <location>
        <begin position="910"/>
        <end position="934"/>
    </location>
</feature>
<dbReference type="Proteomes" id="UP001150925">
    <property type="component" value="Unassembled WGS sequence"/>
</dbReference>
<dbReference type="InterPro" id="IPR011989">
    <property type="entry name" value="ARM-like"/>
</dbReference>